<accession>A0A396HF68</accession>
<evidence type="ECO:0000313" key="1">
    <source>
        <dbReference type="EMBL" id="RHN49547.1"/>
    </source>
</evidence>
<dbReference type="Proteomes" id="UP000265566">
    <property type="component" value="Chromosome 7"/>
</dbReference>
<dbReference type="EMBL" id="PSQE01000007">
    <property type="protein sequence ID" value="RHN49547.1"/>
    <property type="molecule type" value="Genomic_DNA"/>
</dbReference>
<name>A0A396HF68_MEDTR</name>
<evidence type="ECO:0000313" key="2">
    <source>
        <dbReference type="Proteomes" id="UP000265566"/>
    </source>
</evidence>
<sequence length="58" mass="6323">MYLFNKNTGFLLSPFSLSPVVIGSLSSFSSPPIAAHHHPLLRLPPLSQSIIILLLNEP</sequence>
<comment type="caution">
    <text evidence="1">The sequence shown here is derived from an EMBL/GenBank/DDBJ whole genome shotgun (WGS) entry which is preliminary data.</text>
</comment>
<proteinExistence type="predicted"/>
<organism evidence="1 2">
    <name type="scientific">Medicago truncatula</name>
    <name type="common">Barrel medic</name>
    <name type="synonym">Medicago tribuloides</name>
    <dbReference type="NCBI Taxonomy" id="3880"/>
    <lineage>
        <taxon>Eukaryota</taxon>
        <taxon>Viridiplantae</taxon>
        <taxon>Streptophyta</taxon>
        <taxon>Embryophyta</taxon>
        <taxon>Tracheophyta</taxon>
        <taxon>Spermatophyta</taxon>
        <taxon>Magnoliopsida</taxon>
        <taxon>eudicotyledons</taxon>
        <taxon>Gunneridae</taxon>
        <taxon>Pentapetalae</taxon>
        <taxon>rosids</taxon>
        <taxon>fabids</taxon>
        <taxon>Fabales</taxon>
        <taxon>Fabaceae</taxon>
        <taxon>Papilionoideae</taxon>
        <taxon>50 kb inversion clade</taxon>
        <taxon>NPAAA clade</taxon>
        <taxon>Hologalegina</taxon>
        <taxon>IRL clade</taxon>
        <taxon>Trifolieae</taxon>
        <taxon>Medicago</taxon>
    </lineage>
</organism>
<protein>
    <submittedName>
        <fullName evidence="1">Uncharacterized protein</fullName>
    </submittedName>
</protein>
<reference evidence="2" key="1">
    <citation type="journal article" date="2018" name="Nat. Plants">
        <title>Whole-genome landscape of Medicago truncatula symbiotic genes.</title>
        <authorList>
            <person name="Pecrix Y."/>
            <person name="Staton S.E."/>
            <person name="Sallet E."/>
            <person name="Lelandais-Briere C."/>
            <person name="Moreau S."/>
            <person name="Carrere S."/>
            <person name="Blein T."/>
            <person name="Jardinaud M.F."/>
            <person name="Latrasse D."/>
            <person name="Zouine M."/>
            <person name="Zahm M."/>
            <person name="Kreplak J."/>
            <person name="Mayjonade B."/>
            <person name="Satge C."/>
            <person name="Perez M."/>
            <person name="Cauet S."/>
            <person name="Marande W."/>
            <person name="Chantry-Darmon C."/>
            <person name="Lopez-Roques C."/>
            <person name="Bouchez O."/>
            <person name="Berard A."/>
            <person name="Debelle F."/>
            <person name="Munos S."/>
            <person name="Bendahmane A."/>
            <person name="Berges H."/>
            <person name="Niebel A."/>
            <person name="Buitink J."/>
            <person name="Frugier F."/>
            <person name="Benhamed M."/>
            <person name="Crespi M."/>
            <person name="Gouzy J."/>
            <person name="Gamas P."/>
        </authorList>
    </citation>
    <scope>NUCLEOTIDE SEQUENCE [LARGE SCALE GENOMIC DNA]</scope>
    <source>
        <strain evidence="2">cv. Jemalong A17</strain>
    </source>
</reference>
<dbReference type="AlphaFoldDB" id="A0A396HF68"/>
<gene>
    <name evidence="1" type="ORF">MtrunA17_Chr7g0275671</name>
</gene>
<dbReference type="Gramene" id="rna44389">
    <property type="protein sequence ID" value="RHN49547.1"/>
    <property type="gene ID" value="gene44389"/>
</dbReference>